<keyword evidence="2" id="KW-1185">Reference proteome</keyword>
<name>A0ABR4CG87_9HELO</name>
<gene>
    <name evidence="1" type="ORF">VTL71DRAFT_15082</name>
</gene>
<reference evidence="1 2" key="1">
    <citation type="journal article" date="2024" name="Commun. Biol.">
        <title>Comparative genomic analysis of thermophilic fungi reveals convergent evolutionary adaptations and gene losses.</title>
        <authorList>
            <person name="Steindorff A.S."/>
            <person name="Aguilar-Pontes M.V."/>
            <person name="Robinson A.J."/>
            <person name="Andreopoulos B."/>
            <person name="LaButti K."/>
            <person name="Kuo A."/>
            <person name="Mondo S."/>
            <person name="Riley R."/>
            <person name="Otillar R."/>
            <person name="Haridas S."/>
            <person name="Lipzen A."/>
            <person name="Grimwood J."/>
            <person name="Schmutz J."/>
            <person name="Clum A."/>
            <person name="Reid I.D."/>
            <person name="Moisan M.C."/>
            <person name="Butler G."/>
            <person name="Nguyen T.T.M."/>
            <person name="Dewar K."/>
            <person name="Conant G."/>
            <person name="Drula E."/>
            <person name="Henrissat B."/>
            <person name="Hansel C."/>
            <person name="Singer S."/>
            <person name="Hutchinson M.I."/>
            <person name="de Vries R.P."/>
            <person name="Natvig D.O."/>
            <person name="Powell A.J."/>
            <person name="Tsang A."/>
            <person name="Grigoriev I.V."/>
        </authorList>
    </citation>
    <scope>NUCLEOTIDE SEQUENCE [LARGE SCALE GENOMIC DNA]</scope>
    <source>
        <strain evidence="1 2">CBS 494.80</strain>
    </source>
</reference>
<comment type="caution">
    <text evidence="1">The sequence shown here is derived from an EMBL/GenBank/DDBJ whole genome shotgun (WGS) entry which is preliminary data.</text>
</comment>
<evidence type="ECO:0000313" key="1">
    <source>
        <dbReference type="EMBL" id="KAL2068744.1"/>
    </source>
</evidence>
<dbReference type="EMBL" id="JAZHXI010000008">
    <property type="protein sequence ID" value="KAL2068744.1"/>
    <property type="molecule type" value="Genomic_DNA"/>
</dbReference>
<proteinExistence type="predicted"/>
<evidence type="ECO:0000313" key="2">
    <source>
        <dbReference type="Proteomes" id="UP001595075"/>
    </source>
</evidence>
<sequence length="71" mass="8354">MVAEVCSLHGLIMPFIYPYVCPMEEAFLRLALTLIPNSREFYLLTEKRKQQASFEEKFDFSDNRQDSFLGQ</sequence>
<protein>
    <submittedName>
        <fullName evidence="1">Uncharacterized protein</fullName>
    </submittedName>
</protein>
<organism evidence="1 2">
    <name type="scientific">Oculimacula yallundae</name>
    <dbReference type="NCBI Taxonomy" id="86028"/>
    <lineage>
        <taxon>Eukaryota</taxon>
        <taxon>Fungi</taxon>
        <taxon>Dikarya</taxon>
        <taxon>Ascomycota</taxon>
        <taxon>Pezizomycotina</taxon>
        <taxon>Leotiomycetes</taxon>
        <taxon>Helotiales</taxon>
        <taxon>Ploettnerulaceae</taxon>
        <taxon>Oculimacula</taxon>
    </lineage>
</organism>
<accession>A0ABR4CG87</accession>
<dbReference type="Proteomes" id="UP001595075">
    <property type="component" value="Unassembled WGS sequence"/>
</dbReference>